<comment type="caution">
    <text evidence="1">The sequence shown here is derived from an EMBL/GenBank/DDBJ whole genome shotgun (WGS) entry which is preliminary data.</text>
</comment>
<proteinExistence type="predicted"/>
<accession>A0AAP4X1Q4</accession>
<reference evidence="1" key="1">
    <citation type="submission" date="2023-07" db="EMBL/GenBank/DDBJ databases">
        <title>Genome content predicts the carbon catabolic preferences of heterotrophic bacteria.</title>
        <authorList>
            <person name="Gralka M."/>
        </authorList>
    </citation>
    <scope>NUCLEOTIDE SEQUENCE</scope>
    <source>
        <strain evidence="1">C2R13</strain>
    </source>
</reference>
<dbReference type="EMBL" id="JAUORK010000019">
    <property type="protein sequence ID" value="MDO6673116.1"/>
    <property type="molecule type" value="Genomic_DNA"/>
</dbReference>
<organism evidence="1 2">
    <name type="scientific">Cobetia amphilecti</name>
    <dbReference type="NCBI Taxonomy" id="1055104"/>
    <lineage>
        <taxon>Bacteria</taxon>
        <taxon>Pseudomonadati</taxon>
        <taxon>Pseudomonadota</taxon>
        <taxon>Gammaproteobacteria</taxon>
        <taxon>Oceanospirillales</taxon>
        <taxon>Halomonadaceae</taxon>
        <taxon>Cobetia</taxon>
    </lineage>
</organism>
<evidence type="ECO:0000313" key="2">
    <source>
        <dbReference type="Proteomes" id="UP001170481"/>
    </source>
</evidence>
<gene>
    <name evidence="1" type="ORF">Q4535_13450</name>
</gene>
<sequence length="57" mass="6560">MVDVVYNVKKQCSRTPVVTRTCWRPKEVIAYLSLALSALSILHHNLKLHRIMRGDTP</sequence>
<dbReference type="RefSeq" id="WP_153636430.1">
    <property type="nucleotide sequence ID" value="NZ_CANLSP010000004.1"/>
</dbReference>
<name>A0AAP4X1Q4_9GAMM</name>
<dbReference type="Proteomes" id="UP001170481">
    <property type="component" value="Unassembled WGS sequence"/>
</dbReference>
<protein>
    <submittedName>
        <fullName evidence="1">Uncharacterized protein</fullName>
    </submittedName>
</protein>
<dbReference type="AlphaFoldDB" id="A0AAP4X1Q4"/>
<evidence type="ECO:0000313" key="1">
    <source>
        <dbReference type="EMBL" id="MDO6673116.1"/>
    </source>
</evidence>